<dbReference type="EMBL" id="JARAVY010000009">
    <property type="protein sequence ID" value="MDX2911850.1"/>
    <property type="molecule type" value="Genomic_DNA"/>
</dbReference>
<sequence>MPHSSVRPEVVVLITDVDFDRRDDPTRPYHRDGRPFTAAERALLVSCTPAERAAAKAQMRLEADWQRELDAMQDAFVELLMKYFAKLPKDSVVSDAVAIMTDEDHAEYERLVKIVTAEDTLEHRALHGEN</sequence>
<keyword evidence="2" id="KW-1185">Reference proteome</keyword>
<dbReference type="RefSeq" id="WP_086754683.1">
    <property type="nucleotide sequence ID" value="NZ_JAGJBZ010000003.1"/>
</dbReference>
<dbReference type="Proteomes" id="UP001271723">
    <property type="component" value="Unassembled WGS sequence"/>
</dbReference>
<proteinExistence type="predicted"/>
<protein>
    <submittedName>
        <fullName evidence="1">Uncharacterized protein</fullName>
    </submittedName>
</protein>
<comment type="caution">
    <text evidence="1">The sequence shown here is derived from an EMBL/GenBank/DDBJ whole genome shotgun (WGS) entry which is preliminary data.</text>
</comment>
<name>A0ABU4L946_9ACTN</name>
<reference evidence="1 2" key="1">
    <citation type="journal article" date="2023" name="Microb. Genom.">
        <title>Mesoterricola silvestris gen. nov., sp. nov., Mesoterricola sediminis sp. nov., Geothrix oryzae sp. nov., Geothrix edaphica sp. nov., Geothrix rubra sp. nov., and Geothrix limicola sp. nov., six novel members of Acidobacteriota isolated from soils.</title>
        <authorList>
            <person name="Weisberg A.J."/>
            <person name="Pearce E."/>
            <person name="Kramer C.G."/>
            <person name="Chang J.H."/>
            <person name="Clarke C.R."/>
        </authorList>
    </citation>
    <scope>NUCLEOTIDE SEQUENCE [LARGE SCALE GENOMIC DNA]</scope>
    <source>
        <strain evidence="1 2">NRRL_B-2795</strain>
    </source>
</reference>
<evidence type="ECO:0000313" key="2">
    <source>
        <dbReference type="Proteomes" id="UP001271723"/>
    </source>
</evidence>
<gene>
    <name evidence="1" type="ORF">PV517_24590</name>
</gene>
<accession>A0ABU4L946</accession>
<organism evidence="1 2">
    <name type="scientific">Streptomyces griseiscabiei</name>
    <dbReference type="NCBI Taxonomy" id="2993540"/>
    <lineage>
        <taxon>Bacteria</taxon>
        <taxon>Bacillati</taxon>
        <taxon>Actinomycetota</taxon>
        <taxon>Actinomycetes</taxon>
        <taxon>Kitasatosporales</taxon>
        <taxon>Streptomycetaceae</taxon>
        <taxon>Streptomyces</taxon>
    </lineage>
</organism>
<evidence type="ECO:0000313" key="1">
    <source>
        <dbReference type="EMBL" id="MDX2911850.1"/>
    </source>
</evidence>